<name>A0A6V7UYY0_MELEN</name>
<gene>
    <name evidence="2" type="ORF">MENT_LOCUS18598</name>
</gene>
<protein>
    <submittedName>
        <fullName evidence="2">Uncharacterized protein</fullName>
    </submittedName>
</protein>
<evidence type="ECO:0000256" key="1">
    <source>
        <dbReference type="SAM" id="Phobius"/>
    </source>
</evidence>
<dbReference type="Proteomes" id="UP000580250">
    <property type="component" value="Unassembled WGS sequence"/>
</dbReference>
<proteinExistence type="predicted"/>
<accession>A0A6V7UYY0</accession>
<feature type="transmembrane region" description="Helical" evidence="1">
    <location>
        <begin position="75"/>
        <end position="98"/>
    </location>
</feature>
<organism evidence="2 3">
    <name type="scientific">Meloidogyne enterolobii</name>
    <name type="common">Root-knot nematode worm</name>
    <name type="synonym">Meloidogyne mayaguensis</name>
    <dbReference type="NCBI Taxonomy" id="390850"/>
    <lineage>
        <taxon>Eukaryota</taxon>
        <taxon>Metazoa</taxon>
        <taxon>Ecdysozoa</taxon>
        <taxon>Nematoda</taxon>
        <taxon>Chromadorea</taxon>
        <taxon>Rhabditida</taxon>
        <taxon>Tylenchina</taxon>
        <taxon>Tylenchomorpha</taxon>
        <taxon>Tylenchoidea</taxon>
        <taxon>Meloidogynidae</taxon>
        <taxon>Meloidogyninae</taxon>
        <taxon>Meloidogyne</taxon>
    </lineage>
</organism>
<keyword evidence="1" id="KW-1133">Transmembrane helix</keyword>
<keyword evidence="1" id="KW-0472">Membrane</keyword>
<sequence length="152" mass="17782">MSLKIPSVLKFHRYIKANNDTVNTQIFLSFSSKMNLTIDVRHFLTQRWCPNALKPAESEMESFSDEIFESEEAEVIVVSSTLIFALTIALGFLVYIYLRWRQEQEDEKLMNELRIVVNRAANKEKYTAFLNDERYLDDDSDVEIDVNIETSE</sequence>
<dbReference type="EMBL" id="CAJEWN010000126">
    <property type="protein sequence ID" value="CAD2167315.1"/>
    <property type="molecule type" value="Genomic_DNA"/>
</dbReference>
<dbReference type="OrthoDB" id="5890739at2759"/>
<evidence type="ECO:0000313" key="2">
    <source>
        <dbReference type="EMBL" id="CAD2167315.1"/>
    </source>
</evidence>
<keyword evidence="1" id="KW-0812">Transmembrane</keyword>
<evidence type="ECO:0000313" key="3">
    <source>
        <dbReference type="Proteomes" id="UP000580250"/>
    </source>
</evidence>
<comment type="caution">
    <text evidence="2">The sequence shown here is derived from an EMBL/GenBank/DDBJ whole genome shotgun (WGS) entry which is preliminary data.</text>
</comment>
<reference evidence="2 3" key="1">
    <citation type="submission" date="2020-08" db="EMBL/GenBank/DDBJ databases">
        <authorList>
            <person name="Koutsovoulos G."/>
            <person name="Danchin GJ E."/>
        </authorList>
    </citation>
    <scope>NUCLEOTIDE SEQUENCE [LARGE SCALE GENOMIC DNA]</scope>
</reference>
<dbReference type="AlphaFoldDB" id="A0A6V7UYY0"/>